<dbReference type="InterPro" id="IPR025396">
    <property type="entry name" value="DUF4302"/>
</dbReference>
<dbReference type="Pfam" id="PF14135">
    <property type="entry name" value="DUF4302"/>
    <property type="match status" value="1"/>
</dbReference>
<sequence length="418" mass="45469">MRRTKIYSVIGMLALLLLGACSLHEEDDIFGDSSANRISDALENYKEILVSAENGWVMQYYPGYDQAYGGYNLLVSFNENGEATVAGEVAKADTVITSLYSLKQSAGPVLTFDSYNAIMHLFSEPLNALGGDFQFTVMSATPEKVVLSGTKTKNLIVLTPMPKEVAWENYLKSVQEIQSAIFLGTFRLTIDGKEVGEVEQTNNVFTLTYTEAGELGGVETIPFVYTNEGIQLYSPITINGVTMSTFKADTDNVSFVCTDAGVNAKFEAFYPEGYRFYNQLVGAYTMGTKTVNVVANPDGKTYSITGFTAYGTVNAEYVRSMGSFSITNQYLGIALGKYYAYLCLCNASYVTWKDGAGLIGVNSLESPLTITFKDNGGWGTDIGDSFLTYAFTSQPPSSAGVAGYLELFSTPIVMVKKD</sequence>
<dbReference type="Pfam" id="PF16377">
    <property type="entry name" value="DUF4987"/>
    <property type="match status" value="1"/>
</dbReference>
<evidence type="ECO:0000256" key="1">
    <source>
        <dbReference type="SAM" id="SignalP"/>
    </source>
</evidence>
<dbReference type="PROSITE" id="PS51257">
    <property type="entry name" value="PROKAR_LIPOPROTEIN"/>
    <property type="match status" value="1"/>
</dbReference>
<protein>
    <recommendedName>
        <fullName evidence="2">DUF4987 domain-containing protein</fullName>
    </recommendedName>
</protein>
<dbReference type="RefSeq" id="WP_183208402.1">
    <property type="nucleotide sequence ID" value="NZ_JACIER010000006.1"/>
</dbReference>
<dbReference type="InterPro" id="IPR032271">
    <property type="entry name" value="DUF4987"/>
</dbReference>
<dbReference type="Proteomes" id="UP000560658">
    <property type="component" value="Unassembled WGS sequence"/>
</dbReference>
<feature type="signal peptide" evidence="1">
    <location>
        <begin position="1"/>
        <end position="25"/>
    </location>
</feature>
<reference evidence="3" key="1">
    <citation type="submission" date="2020-08" db="EMBL/GenBank/DDBJ databases">
        <title>Genomic Encyclopedia of Type Strains, Phase IV (KMG-IV): sequencing the most valuable type-strain genomes for metagenomic binning, comparative biology and taxonomic classification.</title>
        <authorList>
            <person name="Goeker M."/>
        </authorList>
    </citation>
    <scope>NUCLEOTIDE SEQUENCE [LARGE SCALE GENOMIC DNA]</scope>
    <source>
        <strain evidence="3">DSM 105720</strain>
    </source>
</reference>
<organism evidence="3 4">
    <name type="scientific">Bacteroides reticulotermitis</name>
    <dbReference type="NCBI Taxonomy" id="1133319"/>
    <lineage>
        <taxon>Bacteria</taxon>
        <taxon>Pseudomonadati</taxon>
        <taxon>Bacteroidota</taxon>
        <taxon>Bacteroidia</taxon>
        <taxon>Bacteroidales</taxon>
        <taxon>Bacteroidaceae</taxon>
        <taxon>Bacteroides</taxon>
    </lineage>
</organism>
<evidence type="ECO:0000313" key="3">
    <source>
        <dbReference type="EMBL" id="MBB4044134.1"/>
    </source>
</evidence>
<feature type="chain" id="PRO_5033037033" description="DUF4987 domain-containing protein" evidence="1">
    <location>
        <begin position="26"/>
        <end position="418"/>
    </location>
</feature>
<name>A0A840D3M2_9BACE</name>
<proteinExistence type="predicted"/>
<keyword evidence="4" id="KW-1185">Reference proteome</keyword>
<gene>
    <name evidence="3" type="ORF">GGR06_001923</name>
</gene>
<evidence type="ECO:0000259" key="2">
    <source>
        <dbReference type="Pfam" id="PF16377"/>
    </source>
</evidence>
<comment type="caution">
    <text evidence="3">The sequence shown here is derived from an EMBL/GenBank/DDBJ whole genome shotgun (WGS) entry which is preliminary data.</text>
</comment>
<evidence type="ECO:0000313" key="4">
    <source>
        <dbReference type="Proteomes" id="UP000560658"/>
    </source>
</evidence>
<accession>A0A840D3M2</accession>
<dbReference type="EMBL" id="JACIER010000006">
    <property type="protein sequence ID" value="MBB4044134.1"/>
    <property type="molecule type" value="Genomic_DNA"/>
</dbReference>
<feature type="domain" description="DUF4987" evidence="2">
    <location>
        <begin position="264"/>
        <end position="375"/>
    </location>
</feature>
<keyword evidence="1" id="KW-0732">Signal</keyword>
<dbReference type="AlphaFoldDB" id="A0A840D3M2"/>